<evidence type="ECO:0000313" key="2">
    <source>
        <dbReference type="Proteomes" id="UP000266183"/>
    </source>
</evidence>
<keyword evidence="2" id="KW-1185">Reference proteome</keyword>
<reference evidence="2" key="1">
    <citation type="submission" date="2018-09" db="EMBL/GenBank/DDBJ databases">
        <title>Chryseolinea sp. KIS68-18 isolated from soil.</title>
        <authorList>
            <person name="Weon H.-Y."/>
            <person name="Kwon S.-W."/>
            <person name="Lee S.A."/>
        </authorList>
    </citation>
    <scope>NUCLEOTIDE SEQUENCE [LARGE SCALE GENOMIC DNA]</scope>
    <source>
        <strain evidence="2">KIS68-18</strain>
    </source>
</reference>
<dbReference type="EMBL" id="CP032382">
    <property type="protein sequence ID" value="AYB31895.1"/>
    <property type="molecule type" value="Genomic_DNA"/>
</dbReference>
<organism evidence="1 2">
    <name type="scientific">Chryseolinea soli</name>
    <dbReference type="NCBI Taxonomy" id="2321403"/>
    <lineage>
        <taxon>Bacteria</taxon>
        <taxon>Pseudomonadati</taxon>
        <taxon>Bacteroidota</taxon>
        <taxon>Cytophagia</taxon>
        <taxon>Cytophagales</taxon>
        <taxon>Fulvivirgaceae</taxon>
        <taxon>Chryseolinea</taxon>
    </lineage>
</organism>
<name>A0A385SPL2_9BACT</name>
<sequence length="132" mass="14791">MNNDSIATKTNTEFIYQTEGSILIARFHGFQKPDEAAKDNQVLDQTIRQKRVRALLINQRNIKVLSGEMQSLILDNAAKVVDRRVKRVAIVMPEDVFALAAVSKIHSQSKIAGVAVQLFSSEPDAVEWLRKS</sequence>
<evidence type="ECO:0000313" key="1">
    <source>
        <dbReference type="EMBL" id="AYB31895.1"/>
    </source>
</evidence>
<proteinExistence type="predicted"/>
<dbReference type="Proteomes" id="UP000266183">
    <property type="component" value="Chromosome"/>
</dbReference>
<gene>
    <name evidence="1" type="ORF">D4L85_15570</name>
</gene>
<evidence type="ECO:0008006" key="3">
    <source>
        <dbReference type="Google" id="ProtNLM"/>
    </source>
</evidence>
<accession>A0A385SPL2</accession>
<dbReference type="RefSeq" id="WP_119755156.1">
    <property type="nucleotide sequence ID" value="NZ_CP032382.1"/>
</dbReference>
<dbReference type="AlphaFoldDB" id="A0A385SPL2"/>
<dbReference type="KEGG" id="chk:D4L85_15570"/>
<protein>
    <recommendedName>
        <fullName evidence="3">STAS/SEC14 domain-containing protein</fullName>
    </recommendedName>
</protein>